<comment type="caution">
    <text evidence="1">The sequence shown here is derived from an EMBL/GenBank/DDBJ whole genome shotgun (WGS) entry which is preliminary data.</text>
</comment>
<evidence type="ECO:0000313" key="2">
    <source>
        <dbReference type="Proteomes" id="UP000052015"/>
    </source>
</evidence>
<sequence>MGNKSDKVFWENIIEKYFSYEGSLVDFCIENNITKRQFYYHRNKLENSNKPVFHAIALKPVPNSDNVQKAYKDIRIEIGKANIIIPASESELIITILKELEAIC</sequence>
<protein>
    <submittedName>
        <fullName evidence="1">Uncharacterized protein</fullName>
    </submittedName>
</protein>
<proteinExistence type="predicted"/>
<dbReference type="AlphaFoldDB" id="A0A0R3JQT7"/>
<dbReference type="EMBL" id="LKHP01000040">
    <property type="protein sequence ID" value="KRQ85768.1"/>
    <property type="molecule type" value="Genomic_DNA"/>
</dbReference>
<organism evidence="1 2">
    <name type="scientific">Caloramator mitchellensis</name>
    <dbReference type="NCBI Taxonomy" id="908809"/>
    <lineage>
        <taxon>Bacteria</taxon>
        <taxon>Bacillati</taxon>
        <taxon>Bacillota</taxon>
        <taxon>Clostridia</taxon>
        <taxon>Eubacteriales</taxon>
        <taxon>Clostridiaceae</taxon>
        <taxon>Caloramator</taxon>
    </lineage>
</organism>
<gene>
    <name evidence="1" type="ORF">ABG79_02458</name>
</gene>
<dbReference type="NCBIfam" id="NF047593">
    <property type="entry name" value="IS66_ISAeme5_TnpA"/>
    <property type="match status" value="1"/>
</dbReference>
<accession>A0A0R3JQT7</accession>
<evidence type="ECO:0000313" key="1">
    <source>
        <dbReference type="EMBL" id="KRQ85768.1"/>
    </source>
</evidence>
<dbReference type="Proteomes" id="UP000052015">
    <property type="component" value="Unassembled WGS sequence"/>
</dbReference>
<keyword evidence="2" id="KW-1185">Reference proteome</keyword>
<dbReference type="RefSeq" id="WP_057979717.1">
    <property type="nucleotide sequence ID" value="NZ_LKHP01000040.1"/>
</dbReference>
<reference evidence="1 2" key="1">
    <citation type="submission" date="2015-09" db="EMBL/GenBank/DDBJ databases">
        <title>Draft genome sequence of a Caloramator mitchellensis, a moderate thermophile from the Great Artesian Basin of Australia.</title>
        <authorList>
            <person name="Patel B.K."/>
        </authorList>
    </citation>
    <scope>NUCLEOTIDE SEQUENCE [LARGE SCALE GENOMIC DNA]</scope>
    <source>
        <strain evidence="1 2">VF08</strain>
    </source>
</reference>
<name>A0A0R3JQT7_CALMK</name>